<dbReference type="Proteomes" id="UP000325415">
    <property type="component" value="Unassembled WGS sequence"/>
</dbReference>
<dbReference type="InterPro" id="IPR016181">
    <property type="entry name" value="Acyl_CoA_acyltransferase"/>
</dbReference>
<dbReference type="AlphaFoldDB" id="A0A5N6S893"/>
<keyword evidence="2" id="KW-0808">Transferase</keyword>
<dbReference type="Pfam" id="PF13302">
    <property type="entry name" value="Acetyltransf_3"/>
    <property type="match status" value="1"/>
</dbReference>
<evidence type="ECO:0000313" key="3">
    <source>
        <dbReference type="Proteomes" id="UP000325415"/>
    </source>
</evidence>
<keyword evidence="3" id="KW-1185">Reference proteome</keyword>
<dbReference type="EMBL" id="QDAG01000010">
    <property type="protein sequence ID" value="KAE8126958.1"/>
    <property type="molecule type" value="Genomic_DNA"/>
</dbReference>
<protein>
    <submittedName>
        <fullName evidence="2">N-acetyltransferase</fullName>
    </submittedName>
</protein>
<dbReference type="OrthoDB" id="3533156at2"/>
<accession>A0A5N6S893</accession>
<comment type="caution">
    <text evidence="2">The sequence shown here is derived from an EMBL/GenBank/DDBJ whole genome shotgun (WGS) entry which is preliminary data.</text>
</comment>
<dbReference type="GO" id="GO:0016747">
    <property type="term" value="F:acyltransferase activity, transferring groups other than amino-acyl groups"/>
    <property type="evidence" value="ECO:0007669"/>
    <property type="project" value="InterPro"/>
</dbReference>
<dbReference type="Gene3D" id="3.40.630.30">
    <property type="match status" value="1"/>
</dbReference>
<reference evidence="2 3" key="1">
    <citation type="submission" date="2018-04" db="EMBL/GenBank/DDBJ databases">
        <authorList>
            <person name="Eckel V.P."/>
            <person name="Vogel R.F."/>
        </authorList>
    </citation>
    <scope>NUCLEOTIDE SEQUENCE [LARGE SCALE GENOMIC DNA]</scope>
    <source>
        <strain evidence="3">TMW 2.1764</strain>
    </source>
</reference>
<gene>
    <name evidence="2" type="ORF">DDE84_09875</name>
</gene>
<evidence type="ECO:0000259" key="1">
    <source>
        <dbReference type="PROSITE" id="PS51186"/>
    </source>
</evidence>
<evidence type="ECO:0000313" key="2">
    <source>
        <dbReference type="EMBL" id="KAE8126958.1"/>
    </source>
</evidence>
<feature type="domain" description="N-acetyltransferase" evidence="1">
    <location>
        <begin position="46"/>
        <end position="224"/>
    </location>
</feature>
<dbReference type="PANTHER" id="PTHR43792">
    <property type="entry name" value="GNAT FAMILY, PUTATIVE (AFU_ORTHOLOGUE AFUA_3G00765)-RELATED-RELATED"/>
    <property type="match status" value="1"/>
</dbReference>
<dbReference type="PROSITE" id="PS51186">
    <property type="entry name" value="GNAT"/>
    <property type="match status" value="1"/>
</dbReference>
<dbReference type="RefSeq" id="WP_152581532.1">
    <property type="nucleotide sequence ID" value="NZ_JALCMD010000015.1"/>
</dbReference>
<name>A0A5N6S893_9BIFI</name>
<proteinExistence type="predicted"/>
<dbReference type="SUPFAM" id="SSF55729">
    <property type="entry name" value="Acyl-CoA N-acyltransferases (Nat)"/>
    <property type="match status" value="1"/>
</dbReference>
<dbReference type="GeneID" id="78127987"/>
<organism evidence="2 3">
    <name type="scientific">Bifidobacterium tibiigranuli</name>
    <dbReference type="NCBI Taxonomy" id="2172043"/>
    <lineage>
        <taxon>Bacteria</taxon>
        <taxon>Bacillati</taxon>
        <taxon>Actinomycetota</taxon>
        <taxon>Actinomycetes</taxon>
        <taxon>Bifidobacteriales</taxon>
        <taxon>Bifidobacteriaceae</taxon>
        <taxon>Bifidobacterium</taxon>
    </lineage>
</organism>
<sequence>MSSTEFTNAESIATHSSAAESNDVPFVAQSDAIESVSNESTNTERLLLQRPTMEDLNELHALHADLRVWTHLPSGVHTSIGQTRTMLLEWLADWERDGIGYWVARNTQGEFIGVGGVRLIAAAASLHSASKRPESKQSSYIGWNIYYRLTPARWHRGYATEIARKALQTAHTLHPEMPVFINALERNTASCSIALRLGFALAHKDTDPAADNLLRCLYTDRPVDDSTIRAFLG</sequence>
<dbReference type="InterPro" id="IPR051531">
    <property type="entry name" value="N-acetyltransferase"/>
</dbReference>
<dbReference type="InterPro" id="IPR000182">
    <property type="entry name" value="GNAT_dom"/>
</dbReference>
<dbReference type="PANTHER" id="PTHR43792:SF1">
    <property type="entry name" value="N-ACETYLTRANSFERASE DOMAIN-CONTAINING PROTEIN"/>
    <property type="match status" value="1"/>
</dbReference>